<keyword evidence="1" id="KW-0472">Membrane</keyword>
<evidence type="ECO:0000313" key="3">
    <source>
        <dbReference type="Proteomes" id="UP001472074"/>
    </source>
</evidence>
<evidence type="ECO:0000256" key="1">
    <source>
        <dbReference type="SAM" id="Phobius"/>
    </source>
</evidence>
<feature type="transmembrane region" description="Helical" evidence="1">
    <location>
        <begin position="20"/>
        <end position="39"/>
    </location>
</feature>
<evidence type="ECO:0000313" key="2">
    <source>
        <dbReference type="EMBL" id="WZP07931.1"/>
    </source>
</evidence>
<dbReference type="EMBL" id="CP151651">
    <property type="protein sequence ID" value="WZP07931.1"/>
    <property type="molecule type" value="Genomic_DNA"/>
</dbReference>
<protein>
    <submittedName>
        <fullName evidence="2">EYxxD motif small membrane protein</fullName>
    </submittedName>
</protein>
<accession>A0ABZ2ZIG9</accession>
<keyword evidence="1" id="KW-0812">Transmembrane</keyword>
<sequence>MGAGKLKGADNMFWEYVMDMTFVLAAIIGSIVALLFVYIRKTKKGRAR</sequence>
<dbReference type="NCBIfam" id="NF045534">
    <property type="entry name" value="small_EYxxD"/>
    <property type="match status" value="1"/>
</dbReference>
<keyword evidence="3" id="KW-1185">Reference proteome</keyword>
<reference evidence="2 3" key="1">
    <citation type="submission" date="2024-04" db="EMBL/GenBank/DDBJ databases">
        <title>Screening of coral probiotics and analysis of their probiotic properties.</title>
        <authorList>
            <person name="Wang S."/>
        </authorList>
    </citation>
    <scope>NUCLEOTIDE SEQUENCE [LARGE SCALE GENOMIC DNA]</scope>
    <source>
        <strain evidence="2 3">GXU-Z9</strain>
    </source>
</reference>
<name>A0ABZ2ZIG9_9BACI</name>
<dbReference type="RefSeq" id="WP_342025880.1">
    <property type="nucleotide sequence ID" value="NZ_CP151651.1"/>
</dbReference>
<proteinExistence type="predicted"/>
<gene>
    <name evidence="2" type="ORF">AADC60_01860</name>
</gene>
<dbReference type="Proteomes" id="UP001472074">
    <property type="component" value="Chromosome"/>
</dbReference>
<keyword evidence="1" id="KW-1133">Transmembrane helix</keyword>
<organism evidence="2 3">
    <name type="scientific">Cytobacillus pseudoceanisediminis</name>
    <dbReference type="NCBI Taxonomy" id="3051614"/>
    <lineage>
        <taxon>Bacteria</taxon>
        <taxon>Bacillati</taxon>
        <taxon>Bacillota</taxon>
        <taxon>Bacilli</taxon>
        <taxon>Bacillales</taxon>
        <taxon>Bacillaceae</taxon>
        <taxon>Cytobacillus</taxon>
    </lineage>
</organism>